<accession>A0A8H4QS11</accession>
<sequence>MDLAHNTISLFTSNISRHILHLALNDRQILTALLRWDPSVTDRLATALQSVDLPWQRLSFEEEYCLILRDLESIIQRAPRIWAEVATINIRLDSLSARIAQARSHLLMGHSSSRSSTETSAHYTCYSYLLI</sequence>
<evidence type="ECO:0000313" key="1">
    <source>
        <dbReference type="EMBL" id="KAF4615813.1"/>
    </source>
</evidence>
<proteinExistence type="predicted"/>
<organism evidence="1 2">
    <name type="scientific">Agrocybe pediades</name>
    <dbReference type="NCBI Taxonomy" id="84607"/>
    <lineage>
        <taxon>Eukaryota</taxon>
        <taxon>Fungi</taxon>
        <taxon>Dikarya</taxon>
        <taxon>Basidiomycota</taxon>
        <taxon>Agaricomycotina</taxon>
        <taxon>Agaricomycetes</taxon>
        <taxon>Agaricomycetidae</taxon>
        <taxon>Agaricales</taxon>
        <taxon>Agaricineae</taxon>
        <taxon>Strophariaceae</taxon>
        <taxon>Agrocybe</taxon>
    </lineage>
</organism>
<dbReference type="AlphaFoldDB" id="A0A8H4QS11"/>
<dbReference type="Proteomes" id="UP000521872">
    <property type="component" value="Unassembled WGS sequence"/>
</dbReference>
<name>A0A8H4QS11_9AGAR</name>
<protein>
    <submittedName>
        <fullName evidence="1">Uncharacterized protein</fullName>
    </submittedName>
</protein>
<evidence type="ECO:0000313" key="2">
    <source>
        <dbReference type="Proteomes" id="UP000521872"/>
    </source>
</evidence>
<keyword evidence="2" id="KW-1185">Reference proteome</keyword>
<gene>
    <name evidence="1" type="ORF">D9613_012417</name>
</gene>
<comment type="caution">
    <text evidence="1">The sequence shown here is derived from an EMBL/GenBank/DDBJ whole genome shotgun (WGS) entry which is preliminary data.</text>
</comment>
<reference evidence="1 2" key="1">
    <citation type="submission" date="2019-12" db="EMBL/GenBank/DDBJ databases">
        <authorList>
            <person name="Floudas D."/>
            <person name="Bentzer J."/>
            <person name="Ahren D."/>
            <person name="Johansson T."/>
            <person name="Persson P."/>
            <person name="Tunlid A."/>
        </authorList>
    </citation>
    <scope>NUCLEOTIDE SEQUENCE [LARGE SCALE GENOMIC DNA]</scope>
    <source>
        <strain evidence="1 2">CBS 102.39</strain>
    </source>
</reference>
<dbReference type="EMBL" id="JAACJL010000033">
    <property type="protein sequence ID" value="KAF4615813.1"/>
    <property type="molecule type" value="Genomic_DNA"/>
</dbReference>